<reference evidence="4 5" key="1">
    <citation type="journal article" date="2021" name="Int. J. Syst. Evol. Microbiol.">
        <title>Amazonocrinis nigriterrae gen. nov., sp. nov., Atlanticothrix silvestris gen. nov., sp. nov. and Dendronalium phyllosphericum gen. nov., sp. nov., nostocacean cyanobacteria from Brazilian environments.</title>
        <authorList>
            <person name="Alvarenga D.O."/>
            <person name="Andreote A.P.D."/>
            <person name="Branco L.H.Z."/>
            <person name="Delbaje E."/>
            <person name="Cruz R.B."/>
            <person name="Varani A.M."/>
            <person name="Fiore M.F."/>
        </authorList>
    </citation>
    <scope>NUCLEOTIDE SEQUENCE [LARGE SCALE GENOMIC DNA]</scope>
    <source>
        <strain evidence="4 5">CENA357</strain>
    </source>
</reference>
<feature type="transmembrane region" description="Helical" evidence="2">
    <location>
        <begin position="441"/>
        <end position="461"/>
    </location>
</feature>
<evidence type="ECO:0000256" key="1">
    <source>
        <dbReference type="SAM" id="MobiDB-lite"/>
    </source>
</evidence>
<dbReference type="PANTHER" id="PTHR43592">
    <property type="entry name" value="CAAX AMINO TERMINAL PROTEASE"/>
    <property type="match status" value="1"/>
</dbReference>
<feature type="transmembrane region" description="Helical" evidence="2">
    <location>
        <begin position="267"/>
        <end position="290"/>
    </location>
</feature>
<feature type="domain" description="CAAX prenyl protease 2/Lysostaphin resistance protein A-like" evidence="3">
    <location>
        <begin position="445"/>
        <end position="529"/>
    </location>
</feature>
<dbReference type="EMBL" id="JAECZB010000097">
    <property type="protein sequence ID" value="MBH8555672.1"/>
    <property type="molecule type" value="Genomic_DNA"/>
</dbReference>
<dbReference type="Pfam" id="PF02517">
    <property type="entry name" value="Rce1-like"/>
    <property type="match status" value="1"/>
</dbReference>
<protein>
    <submittedName>
        <fullName evidence="4">CPBP family intramembrane metalloprotease</fullName>
    </submittedName>
</protein>
<keyword evidence="2" id="KW-0472">Membrane</keyword>
<feature type="transmembrane region" description="Helical" evidence="2">
    <location>
        <begin position="321"/>
        <end position="343"/>
    </location>
</feature>
<keyword evidence="5" id="KW-1185">Reference proteome</keyword>
<gene>
    <name evidence="4" type="ORF">I8751_25675</name>
</gene>
<dbReference type="AlphaFoldDB" id="A0A8J7HI47"/>
<feature type="transmembrane region" description="Helical" evidence="2">
    <location>
        <begin position="395"/>
        <end position="421"/>
    </location>
</feature>
<organism evidence="4 5">
    <name type="scientific">Atlanticothrix silvestris CENA357</name>
    <dbReference type="NCBI Taxonomy" id="1725252"/>
    <lineage>
        <taxon>Bacteria</taxon>
        <taxon>Bacillati</taxon>
        <taxon>Cyanobacteriota</taxon>
        <taxon>Cyanophyceae</taxon>
        <taxon>Nostocales</taxon>
        <taxon>Nodulariaceae</taxon>
        <taxon>Atlanticothrix</taxon>
        <taxon>Atlanticothrix silvestris</taxon>
    </lineage>
</organism>
<accession>A0A8J7HI47</accession>
<keyword evidence="2" id="KW-0812">Transmembrane</keyword>
<feature type="transmembrane region" description="Helical" evidence="2">
    <location>
        <begin position="521"/>
        <end position="539"/>
    </location>
</feature>
<name>A0A8J7HI47_9CYAN</name>
<evidence type="ECO:0000313" key="5">
    <source>
        <dbReference type="Proteomes" id="UP000599391"/>
    </source>
</evidence>
<keyword evidence="4" id="KW-0378">Hydrolase</keyword>
<comment type="caution">
    <text evidence="4">The sequence shown here is derived from an EMBL/GenBank/DDBJ whole genome shotgun (WGS) entry which is preliminary data.</text>
</comment>
<dbReference type="GO" id="GO:0008237">
    <property type="term" value="F:metallopeptidase activity"/>
    <property type="evidence" value="ECO:0007669"/>
    <property type="project" value="UniProtKB-KW"/>
</dbReference>
<dbReference type="Proteomes" id="UP000599391">
    <property type="component" value="Unassembled WGS sequence"/>
</dbReference>
<evidence type="ECO:0000256" key="2">
    <source>
        <dbReference type="SAM" id="Phobius"/>
    </source>
</evidence>
<keyword evidence="4" id="KW-0482">Metalloprotease</keyword>
<sequence>MTIKRLVLIFVLTPIAILLSVTSLFNSWQEPQFQSRLELYQTNIALQAQAWQPKNNNNDNFQAIRAAILGEQPLESAINQYQQARNSVQANLDKAKKKLAQARSQPKTPPVPPKPLPESPPVTNTSDRDQQQKLQQSLKQLQKLLAELDLRLGILQAQQGHTDAALKIWNELQKRLETEKPDIKSLPNTPQYANSNEFAGMAAVLSGLWSDPARILPNAQKLIQKNLEGWFRSSALVQLYQLQQRQEALSVVQATQQEAATQAVLKLALIGTIPTFAALVGMVVLISLFVQRFLKGKTALLAQNADVPWSTPWNSETILQVFILGFFFMGQVFVPLMLSIIPIPRPAGNVRIQAVYVLVSYLLVASGALLVLYFSIKRFFPLPELWFRFRLQDRWFLWGLGGYCAALPIVVLVSLINQQLWQGQGGSNPLLQLALESQDEVALGIFFFTAAIAAPFFEELLFRGFLLPSLTRYLPVWGAIIASGLLFAIAHLSLSEILPLTALGIVLGVVYTRSRNLLAPMLLHSLWNSGTLLSLFLLGSGN</sequence>
<feature type="compositionally biased region" description="Pro residues" evidence="1">
    <location>
        <begin position="107"/>
        <end position="120"/>
    </location>
</feature>
<keyword evidence="4" id="KW-0645">Protease</keyword>
<feature type="transmembrane region" description="Helical" evidence="2">
    <location>
        <begin position="355"/>
        <end position="374"/>
    </location>
</feature>
<dbReference type="InterPro" id="IPR003675">
    <property type="entry name" value="Rce1/LyrA-like_dom"/>
</dbReference>
<dbReference type="PANTHER" id="PTHR43592:SF15">
    <property type="entry name" value="CAAX AMINO TERMINAL PROTEASE FAMILY PROTEIN"/>
    <property type="match status" value="1"/>
</dbReference>
<feature type="region of interest" description="Disordered" evidence="1">
    <location>
        <begin position="92"/>
        <end position="134"/>
    </location>
</feature>
<dbReference type="RefSeq" id="WP_214441883.1">
    <property type="nucleotide sequence ID" value="NZ_JAECZB010000097.1"/>
</dbReference>
<dbReference type="GO" id="GO:0080120">
    <property type="term" value="P:CAAX-box protein maturation"/>
    <property type="evidence" value="ECO:0007669"/>
    <property type="project" value="UniProtKB-ARBA"/>
</dbReference>
<feature type="transmembrane region" description="Helical" evidence="2">
    <location>
        <begin position="473"/>
        <end position="491"/>
    </location>
</feature>
<proteinExistence type="predicted"/>
<keyword evidence="2" id="KW-1133">Transmembrane helix</keyword>
<evidence type="ECO:0000259" key="3">
    <source>
        <dbReference type="Pfam" id="PF02517"/>
    </source>
</evidence>
<dbReference type="GO" id="GO:0004175">
    <property type="term" value="F:endopeptidase activity"/>
    <property type="evidence" value="ECO:0007669"/>
    <property type="project" value="UniProtKB-ARBA"/>
</dbReference>
<evidence type="ECO:0000313" key="4">
    <source>
        <dbReference type="EMBL" id="MBH8555672.1"/>
    </source>
</evidence>